<name>A0A183FRA7_HELPZ</name>
<keyword evidence="2" id="KW-0472">Membrane</keyword>
<dbReference type="OrthoDB" id="5900231at2759"/>
<dbReference type="InterPro" id="IPR000742">
    <property type="entry name" value="EGF"/>
</dbReference>
<gene>
    <name evidence="4" type="ORF">HPBE_LOCUS10349</name>
</gene>
<keyword evidence="5" id="KW-1185">Reference proteome</keyword>
<protein>
    <submittedName>
        <fullName evidence="6">EGF-like domain-containing protein</fullName>
    </submittedName>
</protein>
<keyword evidence="1" id="KW-0245">EGF-like domain</keyword>
<feature type="disulfide bond" evidence="1">
    <location>
        <begin position="31"/>
        <end position="40"/>
    </location>
</feature>
<dbReference type="WBParaSite" id="HPBE_0001034801-mRNA-1">
    <property type="protein sequence ID" value="HPBE_0001034801-mRNA-1"/>
    <property type="gene ID" value="HPBE_0001034801"/>
</dbReference>
<accession>A0A3P7YAB1</accession>
<evidence type="ECO:0000256" key="1">
    <source>
        <dbReference type="PROSITE-ProRule" id="PRU00076"/>
    </source>
</evidence>
<keyword evidence="1" id="KW-1015">Disulfide bond</keyword>
<dbReference type="Proteomes" id="UP000050761">
    <property type="component" value="Unassembled WGS sequence"/>
</dbReference>
<comment type="caution">
    <text evidence="1">Lacks conserved residue(s) required for the propagation of feature annotation.</text>
</comment>
<evidence type="ECO:0000313" key="5">
    <source>
        <dbReference type="Proteomes" id="UP000050761"/>
    </source>
</evidence>
<dbReference type="PROSITE" id="PS50026">
    <property type="entry name" value="EGF_3"/>
    <property type="match status" value="1"/>
</dbReference>
<accession>A0A183FRA7</accession>
<evidence type="ECO:0000259" key="3">
    <source>
        <dbReference type="PROSITE" id="PS50026"/>
    </source>
</evidence>
<keyword evidence="2" id="KW-0812">Transmembrane</keyword>
<dbReference type="SUPFAM" id="SSF57196">
    <property type="entry name" value="EGF/Laminin"/>
    <property type="match status" value="1"/>
</dbReference>
<evidence type="ECO:0000313" key="4">
    <source>
        <dbReference type="EMBL" id="VDO84726.1"/>
    </source>
</evidence>
<dbReference type="AlphaFoldDB" id="A0A183FRA7"/>
<sequence length="143" mass="15279">MAHSVDRSFCLSRCFEKGVCFAVDGTYRCLCDDGRISEDCAPIRWTSSPIPTLVATAEEDDPLYVLPLIAVFMLGMALLLGVVQVICCYVRREARRQLGPVAMASAEAPRTAVAAGELVAMPPLPEAGTSPRGIVCSSGESRV</sequence>
<organism evidence="5 6">
    <name type="scientific">Heligmosomoides polygyrus</name>
    <name type="common">Parasitic roundworm</name>
    <dbReference type="NCBI Taxonomy" id="6339"/>
    <lineage>
        <taxon>Eukaryota</taxon>
        <taxon>Metazoa</taxon>
        <taxon>Ecdysozoa</taxon>
        <taxon>Nematoda</taxon>
        <taxon>Chromadorea</taxon>
        <taxon>Rhabditida</taxon>
        <taxon>Rhabditina</taxon>
        <taxon>Rhabditomorpha</taxon>
        <taxon>Strongyloidea</taxon>
        <taxon>Heligmosomidae</taxon>
        <taxon>Heligmosomoides</taxon>
    </lineage>
</organism>
<dbReference type="EMBL" id="UZAH01026734">
    <property type="protein sequence ID" value="VDO84726.1"/>
    <property type="molecule type" value="Genomic_DNA"/>
</dbReference>
<evidence type="ECO:0000313" key="6">
    <source>
        <dbReference type="WBParaSite" id="HPBE_0001034801-mRNA-1"/>
    </source>
</evidence>
<reference evidence="4 5" key="1">
    <citation type="submission" date="2018-11" db="EMBL/GenBank/DDBJ databases">
        <authorList>
            <consortium name="Pathogen Informatics"/>
        </authorList>
    </citation>
    <scope>NUCLEOTIDE SEQUENCE [LARGE SCALE GENOMIC DNA]</scope>
</reference>
<keyword evidence="2" id="KW-1133">Transmembrane helix</keyword>
<feature type="transmembrane region" description="Helical" evidence="2">
    <location>
        <begin position="64"/>
        <end position="90"/>
    </location>
</feature>
<proteinExistence type="predicted"/>
<evidence type="ECO:0000256" key="2">
    <source>
        <dbReference type="SAM" id="Phobius"/>
    </source>
</evidence>
<reference evidence="6" key="2">
    <citation type="submission" date="2019-09" db="UniProtKB">
        <authorList>
            <consortium name="WormBaseParasite"/>
        </authorList>
    </citation>
    <scope>IDENTIFICATION</scope>
</reference>
<feature type="disulfide bond" evidence="1">
    <location>
        <begin position="10"/>
        <end position="20"/>
    </location>
</feature>
<feature type="domain" description="EGF-like" evidence="3">
    <location>
        <begin position="6"/>
        <end position="41"/>
    </location>
</feature>